<dbReference type="AlphaFoldDB" id="A0A0F8WZ59"/>
<comment type="caution">
    <text evidence="1">The sequence shown here is derived from an EMBL/GenBank/DDBJ whole genome shotgun (WGS) entry which is preliminary data.</text>
</comment>
<protein>
    <submittedName>
        <fullName evidence="1">Uncharacterized protein</fullName>
    </submittedName>
</protein>
<feature type="non-terminal residue" evidence="1">
    <location>
        <position position="1"/>
    </location>
</feature>
<reference evidence="1" key="1">
    <citation type="journal article" date="2015" name="Nature">
        <title>Complex archaea that bridge the gap between prokaryotes and eukaryotes.</title>
        <authorList>
            <person name="Spang A."/>
            <person name="Saw J.H."/>
            <person name="Jorgensen S.L."/>
            <person name="Zaremba-Niedzwiedzka K."/>
            <person name="Martijn J."/>
            <person name="Lind A.E."/>
            <person name="van Eijk R."/>
            <person name="Schleper C."/>
            <person name="Guy L."/>
            <person name="Ettema T.J."/>
        </authorList>
    </citation>
    <scope>NUCLEOTIDE SEQUENCE</scope>
</reference>
<dbReference type="EMBL" id="LAZR01066341">
    <property type="protein sequence ID" value="KKK53765.1"/>
    <property type="molecule type" value="Genomic_DNA"/>
</dbReference>
<accession>A0A0F8WZ59</accession>
<name>A0A0F8WZ59_9ZZZZ</name>
<gene>
    <name evidence="1" type="ORF">LCGC14_3091500</name>
</gene>
<sequence>NKEEQKMLCRYCGKRQAAGGVFCRVCSQGRPRRLTEAQYLSALVKIRDRIASDVAIGLDDSNAVGEKHTHCAWGICTDSAKVWSDSATHIWPMDFIEQGRVAPLDRPCSSKCPLDERWRYKASRVGCFYSCLAFRPPKGFTLTTEHALRLYDTEISRTGQNIRREAIGAQG</sequence>
<organism evidence="1">
    <name type="scientific">marine sediment metagenome</name>
    <dbReference type="NCBI Taxonomy" id="412755"/>
    <lineage>
        <taxon>unclassified sequences</taxon>
        <taxon>metagenomes</taxon>
        <taxon>ecological metagenomes</taxon>
    </lineage>
</organism>
<proteinExistence type="predicted"/>
<evidence type="ECO:0000313" key="1">
    <source>
        <dbReference type="EMBL" id="KKK53765.1"/>
    </source>
</evidence>